<proteinExistence type="inferred from homology"/>
<feature type="binding site" evidence="9">
    <location>
        <position position="192"/>
    </location>
    <ligand>
        <name>alpha-D-glucose 1-phosphate</name>
        <dbReference type="ChEBI" id="CHEBI:58601"/>
    </ligand>
</feature>
<dbReference type="PROSITE" id="PS00808">
    <property type="entry name" value="ADP_GLC_PYROPHOSPH_1"/>
    <property type="match status" value="1"/>
</dbReference>
<comment type="similarity">
    <text evidence="1 9">Belongs to the bacterial/plant glucose-1-phosphate adenylyltransferase family.</text>
</comment>
<dbReference type="Gene3D" id="2.160.10.10">
    <property type="entry name" value="Hexapeptide repeat proteins"/>
    <property type="match status" value="1"/>
</dbReference>
<evidence type="ECO:0000256" key="7">
    <source>
        <dbReference type="ARBA" id="ARBA00023056"/>
    </source>
</evidence>
<dbReference type="CDD" id="cd02508">
    <property type="entry name" value="ADP_Glucose_PP"/>
    <property type="match status" value="1"/>
</dbReference>
<dbReference type="NCBIfam" id="NF001947">
    <property type="entry name" value="PRK00725.1"/>
    <property type="match status" value="1"/>
</dbReference>
<comment type="function">
    <text evidence="9">Involved in the biosynthesis of ADP-glucose, a building block required for the elongation reactions to produce glycogen. Catalyzes the reaction between ATP and alpha-D-glucose 1-phosphate (G1P) to produce pyrophosphate and ADP-Glc.</text>
</comment>
<keyword evidence="8 9" id="KW-0119">Carbohydrate metabolism</keyword>
<accession>A0A1G6XFY9</accession>
<keyword evidence="4 9" id="KW-0548">Nucleotidyltransferase</keyword>
<dbReference type="InterPro" id="IPR005835">
    <property type="entry name" value="NTP_transferase_dom"/>
</dbReference>
<evidence type="ECO:0000259" key="11">
    <source>
        <dbReference type="Pfam" id="PF24894"/>
    </source>
</evidence>
<keyword evidence="6 9" id="KW-0067">ATP-binding</keyword>
<dbReference type="NCBIfam" id="TIGR02091">
    <property type="entry name" value="glgC"/>
    <property type="match status" value="1"/>
</dbReference>
<dbReference type="InterPro" id="IPR011831">
    <property type="entry name" value="ADP-Glc_PPase"/>
</dbReference>
<evidence type="ECO:0000256" key="3">
    <source>
        <dbReference type="ARBA" id="ARBA00022679"/>
    </source>
</evidence>
<keyword evidence="5 9" id="KW-0547">Nucleotide-binding</keyword>
<keyword evidence="3 9" id="KW-0808">Transferase</keyword>
<dbReference type="EC" id="2.7.7.27" evidence="9"/>
<feature type="site" description="Could play a key role in the communication between the regulatory and the substrate sites" evidence="9">
    <location>
        <position position="87"/>
    </location>
</feature>
<dbReference type="HAMAP" id="MF_00624">
    <property type="entry name" value="GlgC"/>
    <property type="match status" value="1"/>
</dbReference>
<evidence type="ECO:0000256" key="2">
    <source>
        <dbReference type="ARBA" id="ARBA00022600"/>
    </source>
</evidence>
<sequence>MTDHTGGPSSRYGHAIADELAFANDVNRAMRGTLALVLAGGRGSRLLDLTDKESKPAVPFGGKYRIVDFPLSNCINSGLRRICVLTQYKAHTLIHHIQRGWGFFRAEVGEFVELWPAQQQTASAAWYQGTADAVYQNIEQIRAHGADHILVLAGDHVYRQDYSKMMASHLRAHADVSVACIEVPRMDATAFGVVDVDDNDTITGFLEKPADPPSIPGQPDKAFASMGIYLFNADFLVSVLEEDARDPNSSRDFGKNILPALLGRARMVAHRFQESCVYPPHANDEPYWRDVGTVDAYWAANLDLVAVTPDLDLYDPAWPIWTHMVQRPGAKFVFDEDDRRGMAVDSVLSAGCIVSGGAVRGSLLFHDVRVNSYSSVDQCVLLPEVDIGRHVRLSKAVVAAGVRIPAGLVVGEDPEEDARRFVHTKGGVTLITQDMLDRLED</sequence>
<dbReference type="InterPro" id="IPR023049">
    <property type="entry name" value="GlgC_bac"/>
</dbReference>
<dbReference type="NCBIfam" id="NF002023">
    <property type="entry name" value="PRK00844.1"/>
    <property type="match status" value="1"/>
</dbReference>
<dbReference type="RefSeq" id="WP_092781428.1">
    <property type="nucleotide sequence ID" value="NZ_FNAP01000001.1"/>
</dbReference>
<comment type="catalytic activity">
    <reaction evidence="9">
        <text>alpha-D-glucose 1-phosphate + ATP + H(+) = ADP-alpha-D-glucose + diphosphate</text>
        <dbReference type="Rhea" id="RHEA:12120"/>
        <dbReference type="ChEBI" id="CHEBI:15378"/>
        <dbReference type="ChEBI" id="CHEBI:30616"/>
        <dbReference type="ChEBI" id="CHEBI:33019"/>
        <dbReference type="ChEBI" id="CHEBI:57498"/>
        <dbReference type="ChEBI" id="CHEBI:58601"/>
        <dbReference type="EC" id="2.7.7.27"/>
    </reaction>
</comment>
<evidence type="ECO:0000256" key="6">
    <source>
        <dbReference type="ARBA" id="ARBA00022840"/>
    </source>
</evidence>
<comment type="pathway">
    <text evidence="9">Glycan biosynthesis; glycogen biosynthesis.</text>
</comment>
<dbReference type="InterPro" id="IPR011004">
    <property type="entry name" value="Trimer_LpxA-like_sf"/>
</dbReference>
<evidence type="ECO:0000256" key="4">
    <source>
        <dbReference type="ARBA" id="ARBA00022695"/>
    </source>
</evidence>
<keyword evidence="13" id="KW-1185">Reference proteome</keyword>
<evidence type="ECO:0000256" key="5">
    <source>
        <dbReference type="ARBA" id="ARBA00022741"/>
    </source>
</evidence>
<dbReference type="AlphaFoldDB" id="A0A1G6XFY9"/>
<dbReference type="SUPFAM" id="SSF51161">
    <property type="entry name" value="Trimeric LpxA-like enzymes"/>
    <property type="match status" value="1"/>
</dbReference>
<feature type="site" description="Could play a key role in the communication between the regulatory and the substrate sites" evidence="9">
    <location>
        <position position="126"/>
    </location>
</feature>
<reference evidence="12 13" key="1">
    <citation type="submission" date="2016-10" db="EMBL/GenBank/DDBJ databases">
        <authorList>
            <person name="de Groot N.N."/>
        </authorList>
    </citation>
    <scope>NUCLEOTIDE SEQUENCE [LARGE SCALE GENOMIC DNA]</scope>
    <source>
        <strain evidence="12 13">ATCC 700224</strain>
    </source>
</reference>
<dbReference type="EMBL" id="FNAP01000001">
    <property type="protein sequence ID" value="SDD76245.1"/>
    <property type="molecule type" value="Genomic_DNA"/>
</dbReference>
<evidence type="ECO:0000259" key="10">
    <source>
        <dbReference type="Pfam" id="PF00483"/>
    </source>
</evidence>
<dbReference type="SUPFAM" id="SSF53448">
    <property type="entry name" value="Nucleotide-diphospho-sugar transferases"/>
    <property type="match status" value="1"/>
</dbReference>
<dbReference type="Proteomes" id="UP000199412">
    <property type="component" value="Unassembled WGS sequence"/>
</dbReference>
<feature type="domain" description="Nucleotidyl transferase" evidence="10">
    <location>
        <begin position="35"/>
        <end position="304"/>
    </location>
</feature>
<organism evidence="12 13">
    <name type="scientific">Rhodospira trueperi</name>
    <dbReference type="NCBI Taxonomy" id="69960"/>
    <lineage>
        <taxon>Bacteria</taxon>
        <taxon>Pseudomonadati</taxon>
        <taxon>Pseudomonadota</taxon>
        <taxon>Alphaproteobacteria</taxon>
        <taxon>Rhodospirillales</taxon>
        <taxon>Rhodospirillaceae</taxon>
        <taxon>Rhodospira</taxon>
    </lineage>
</organism>
<feature type="binding site" evidence="9">
    <location>
        <position position="127"/>
    </location>
    <ligand>
        <name>alpha-D-glucose 1-phosphate</name>
        <dbReference type="ChEBI" id="CHEBI:58601"/>
    </ligand>
</feature>
<evidence type="ECO:0000313" key="12">
    <source>
        <dbReference type="EMBL" id="SDD76245.1"/>
    </source>
</evidence>
<dbReference type="GO" id="GO:0008878">
    <property type="term" value="F:glucose-1-phosphate adenylyltransferase activity"/>
    <property type="evidence" value="ECO:0007669"/>
    <property type="project" value="UniProtKB-UniRule"/>
</dbReference>
<evidence type="ECO:0000256" key="1">
    <source>
        <dbReference type="ARBA" id="ARBA00010443"/>
    </source>
</evidence>
<evidence type="ECO:0000256" key="9">
    <source>
        <dbReference type="HAMAP-Rule" id="MF_00624"/>
    </source>
</evidence>
<dbReference type="InterPro" id="IPR056818">
    <property type="entry name" value="GlmU/GlgC-like_hexapep"/>
</dbReference>
<evidence type="ECO:0000256" key="8">
    <source>
        <dbReference type="ARBA" id="ARBA00023277"/>
    </source>
</evidence>
<gene>
    <name evidence="9" type="primary">glgC</name>
    <name evidence="12" type="ORF">SAMN05421720_101464</name>
</gene>
<dbReference type="Pfam" id="PF24894">
    <property type="entry name" value="Hexapep_GlmU"/>
    <property type="match status" value="1"/>
</dbReference>
<dbReference type="Gene3D" id="3.90.550.10">
    <property type="entry name" value="Spore Coat Polysaccharide Biosynthesis Protein SpsA, Chain A"/>
    <property type="match status" value="1"/>
</dbReference>
<feature type="binding site" evidence="9">
    <location>
        <begin position="207"/>
        <end position="208"/>
    </location>
    <ligand>
        <name>alpha-D-glucose 1-phosphate</name>
        <dbReference type="ChEBI" id="CHEBI:58601"/>
    </ligand>
</feature>
<dbReference type="UniPathway" id="UPA00164"/>
<dbReference type="InterPro" id="IPR029044">
    <property type="entry name" value="Nucleotide-diphossugar_trans"/>
</dbReference>
<protein>
    <recommendedName>
        <fullName evidence="9">Glucose-1-phosphate adenylyltransferase</fullName>
        <ecNumber evidence="9">2.7.7.27</ecNumber>
    </recommendedName>
    <alternativeName>
        <fullName evidence="9">ADP-glucose pyrophosphorylase</fullName>
        <shortName evidence="9">ADPGlc PPase</shortName>
    </alternativeName>
    <alternativeName>
        <fullName evidence="9">ADP-glucose synthase</fullName>
    </alternativeName>
</protein>
<evidence type="ECO:0000313" key="13">
    <source>
        <dbReference type="Proteomes" id="UP000199412"/>
    </source>
</evidence>
<name>A0A1G6XFY9_9PROT</name>
<feature type="domain" description="Glucose-1-phosphate adenylyltransferase/Bifunctional protein GlmU-like C-terminal hexapeptide" evidence="11">
    <location>
        <begin position="328"/>
        <end position="431"/>
    </location>
</feature>
<comment type="subunit">
    <text evidence="9">Homotetramer.</text>
</comment>
<feature type="binding site" evidence="9">
    <location>
        <position position="225"/>
    </location>
    <ligand>
        <name>alpha-D-glucose 1-phosphate</name>
        <dbReference type="ChEBI" id="CHEBI:58601"/>
    </ligand>
</feature>
<dbReference type="GO" id="GO:0005524">
    <property type="term" value="F:ATP binding"/>
    <property type="evidence" value="ECO:0007669"/>
    <property type="project" value="UniProtKB-KW"/>
</dbReference>
<dbReference type="PANTHER" id="PTHR43523">
    <property type="entry name" value="GLUCOSE-1-PHOSPHATE ADENYLYLTRANSFERASE-RELATED"/>
    <property type="match status" value="1"/>
</dbReference>
<dbReference type="GO" id="GO:0005978">
    <property type="term" value="P:glycogen biosynthetic process"/>
    <property type="evidence" value="ECO:0007669"/>
    <property type="project" value="UniProtKB-UniRule"/>
</dbReference>
<dbReference type="InterPro" id="IPR005836">
    <property type="entry name" value="ADP_Glu_pyroP_CS"/>
</dbReference>
<dbReference type="OrthoDB" id="9801810at2"/>
<dbReference type="CDD" id="cd04651">
    <property type="entry name" value="LbH_G1P_AT_C"/>
    <property type="match status" value="1"/>
</dbReference>
<dbReference type="STRING" id="69960.SAMN05421720_101464"/>
<dbReference type="Pfam" id="PF00483">
    <property type="entry name" value="NTP_transferase"/>
    <property type="match status" value="1"/>
</dbReference>
<keyword evidence="2 9" id="KW-0321">Glycogen metabolism</keyword>
<keyword evidence="7 9" id="KW-0320">Glycogen biosynthesis</keyword>
<dbReference type="PANTHER" id="PTHR43523:SF2">
    <property type="entry name" value="GLUCOSE-1-PHOSPHATE ADENYLYLTRANSFERASE"/>
    <property type="match status" value="1"/>
</dbReference>
<dbReference type="PROSITE" id="PS00809">
    <property type="entry name" value="ADP_GLC_PYROPHOSPH_2"/>
    <property type="match status" value="1"/>
</dbReference>